<organism evidence="8 9">
    <name type="scientific">Dioszegia hungarica</name>
    <dbReference type="NCBI Taxonomy" id="4972"/>
    <lineage>
        <taxon>Eukaryota</taxon>
        <taxon>Fungi</taxon>
        <taxon>Dikarya</taxon>
        <taxon>Basidiomycota</taxon>
        <taxon>Agaricomycotina</taxon>
        <taxon>Tremellomycetes</taxon>
        <taxon>Tremellales</taxon>
        <taxon>Bulleribasidiaceae</taxon>
        <taxon>Dioszegia</taxon>
    </lineage>
</organism>
<dbReference type="RefSeq" id="XP_052948562.1">
    <property type="nucleotide sequence ID" value="XM_053089259.1"/>
</dbReference>
<dbReference type="InterPro" id="IPR038763">
    <property type="entry name" value="DHH_sf"/>
</dbReference>
<protein>
    <submittedName>
        <fullName evidence="8">Exopolyphosphatase</fullName>
    </submittedName>
</protein>
<comment type="caution">
    <text evidence="8">The sequence shown here is derived from an EMBL/GenBank/DDBJ whole genome shotgun (WGS) entry which is preliminary data.</text>
</comment>
<evidence type="ECO:0000256" key="5">
    <source>
        <dbReference type="SAM" id="MobiDB-lite"/>
    </source>
</evidence>
<keyword evidence="9" id="KW-1185">Reference proteome</keyword>
<evidence type="ECO:0000256" key="3">
    <source>
        <dbReference type="ARBA" id="ARBA00022801"/>
    </source>
</evidence>
<keyword evidence="6" id="KW-1133">Transmembrane helix</keyword>
<keyword evidence="6" id="KW-0472">Membrane</keyword>
<dbReference type="GeneID" id="77728464"/>
<dbReference type="AlphaFoldDB" id="A0AA38HDK7"/>
<proteinExistence type="predicted"/>
<evidence type="ECO:0000256" key="6">
    <source>
        <dbReference type="SAM" id="Phobius"/>
    </source>
</evidence>
<dbReference type="InterPro" id="IPR001667">
    <property type="entry name" value="DDH_dom"/>
</dbReference>
<dbReference type="GO" id="GO:0005737">
    <property type="term" value="C:cytoplasm"/>
    <property type="evidence" value="ECO:0007669"/>
    <property type="project" value="InterPro"/>
</dbReference>
<dbReference type="PANTHER" id="PTHR12112:SF39">
    <property type="entry name" value="EG:152A3.5 PROTEIN (FBGN0003116_PN PROTEIN)"/>
    <property type="match status" value="1"/>
</dbReference>
<feature type="transmembrane region" description="Helical" evidence="6">
    <location>
        <begin position="30"/>
        <end position="54"/>
    </location>
</feature>
<dbReference type="GO" id="GO:0004309">
    <property type="term" value="F:exopolyphosphatase activity"/>
    <property type="evidence" value="ECO:0007669"/>
    <property type="project" value="TreeGrafter"/>
</dbReference>
<evidence type="ECO:0000259" key="7">
    <source>
        <dbReference type="SMART" id="SM01131"/>
    </source>
</evidence>
<reference evidence="8" key="1">
    <citation type="journal article" date="2022" name="G3 (Bethesda)">
        <title>High quality genome of the basidiomycete yeast Dioszegia hungarica PDD-24b-2 isolated from cloud water.</title>
        <authorList>
            <person name="Jarrige D."/>
            <person name="Haridas S."/>
            <person name="Bleykasten-Grosshans C."/>
            <person name="Joly M."/>
            <person name="Nadalig T."/>
            <person name="Sancelme M."/>
            <person name="Vuilleumier S."/>
            <person name="Grigoriev I.V."/>
            <person name="Amato P."/>
            <person name="Bringel F."/>
        </authorList>
    </citation>
    <scope>NUCLEOTIDE SEQUENCE</scope>
    <source>
        <strain evidence="8">PDD-24b-2</strain>
    </source>
</reference>
<dbReference type="Proteomes" id="UP001164286">
    <property type="component" value="Unassembled WGS sequence"/>
</dbReference>
<evidence type="ECO:0000256" key="4">
    <source>
        <dbReference type="ARBA" id="ARBA00023211"/>
    </source>
</evidence>
<keyword evidence="6" id="KW-0812">Transmembrane</keyword>
<keyword evidence="2" id="KW-0479">Metal-binding</keyword>
<dbReference type="EMBL" id="JAKWFO010000002">
    <property type="protein sequence ID" value="KAI9638785.1"/>
    <property type="molecule type" value="Genomic_DNA"/>
</dbReference>
<evidence type="ECO:0000256" key="1">
    <source>
        <dbReference type="ARBA" id="ARBA00001936"/>
    </source>
</evidence>
<dbReference type="Gene3D" id="3.90.1640.10">
    <property type="entry name" value="inorganic pyrophosphatase (n-terminal core)"/>
    <property type="match status" value="1"/>
</dbReference>
<dbReference type="SUPFAM" id="SSF64182">
    <property type="entry name" value="DHH phosphoesterases"/>
    <property type="match status" value="1"/>
</dbReference>
<evidence type="ECO:0000256" key="2">
    <source>
        <dbReference type="ARBA" id="ARBA00022723"/>
    </source>
</evidence>
<sequence length="591" mass="63635">MPHSQVAYTPLQNSRTPPRFGLQLPRFRPACLVFTLFFGSVPLILLILALVTFITPGSQLMRPCLPFSLNRLSTSARTRLSCPARLQAPALPLSLTSTLKPITLSSTARPYSTMPAPDKEVKPPVSSADVKAGSSGEAAKTAGRLQAGADEGTMGRLAGFLESQKSEFLADLKDGKGKGWVMVMGNEAGDLDSLASSIAFAQLASSLLAVRTIPLSLTPSSLMSLRPENLLAFKNAHIPLSVLLHPETLPVPTTDLASLGVRFALVDHNRLLPQFVPSSGDTTGLVHAVIDHHDDEGLYEDAEIRMIKVPTGSASSLVTKHFMPQWQAALAGPAGAAGSPIPNELATLLMSAQLIDTHGLKIKEGGKATPVDLDAAAFLYPLTPWAAGDSVTSSSLSTSTPKPLAEQNSLLSEAKFNVSYLSTHDLLLRDYKEYTLPTASSSFPNLRVGLSTVPLGLKDWLERDGDWPTYLAAADKFTVERNLDVEGVLTTFKSKKGNSKRELLLLVRVGGALDDKAAKRVMAELEEGLAGNEELGLEPWEKKGWKRFLKREERHGLDGEGRYGRVWTQGNAGATRKKVAPIMRDLVAKLQ</sequence>
<keyword evidence="4" id="KW-0464">Manganese</keyword>
<dbReference type="GO" id="GO:0046872">
    <property type="term" value="F:metal ion binding"/>
    <property type="evidence" value="ECO:0007669"/>
    <property type="project" value="UniProtKB-KW"/>
</dbReference>
<feature type="domain" description="DHHA2" evidence="7">
    <location>
        <begin position="411"/>
        <end position="587"/>
    </location>
</feature>
<dbReference type="Pfam" id="PF01368">
    <property type="entry name" value="DHH"/>
    <property type="match status" value="1"/>
</dbReference>
<gene>
    <name evidence="8" type="ORF">MKK02DRAFT_35758</name>
</gene>
<name>A0AA38HDK7_9TREE</name>
<dbReference type="InterPro" id="IPR038222">
    <property type="entry name" value="DHHA2_dom_sf"/>
</dbReference>
<dbReference type="Pfam" id="PF02833">
    <property type="entry name" value="DHHA2"/>
    <property type="match status" value="1"/>
</dbReference>
<comment type="cofactor">
    <cofactor evidence="1">
        <name>Mn(2+)</name>
        <dbReference type="ChEBI" id="CHEBI:29035"/>
    </cofactor>
</comment>
<dbReference type="PANTHER" id="PTHR12112">
    <property type="entry name" value="BNIP - RELATED"/>
    <property type="match status" value="1"/>
</dbReference>
<dbReference type="Gene3D" id="3.10.310.20">
    <property type="entry name" value="DHHA2 domain"/>
    <property type="match status" value="1"/>
</dbReference>
<dbReference type="InterPro" id="IPR004097">
    <property type="entry name" value="DHHA2"/>
</dbReference>
<keyword evidence="3" id="KW-0378">Hydrolase</keyword>
<dbReference type="SMART" id="SM01131">
    <property type="entry name" value="DHHA2"/>
    <property type="match status" value="1"/>
</dbReference>
<accession>A0AA38HDK7</accession>
<evidence type="ECO:0000313" key="9">
    <source>
        <dbReference type="Proteomes" id="UP001164286"/>
    </source>
</evidence>
<feature type="region of interest" description="Disordered" evidence="5">
    <location>
        <begin position="109"/>
        <end position="144"/>
    </location>
</feature>
<evidence type="ECO:0000313" key="8">
    <source>
        <dbReference type="EMBL" id="KAI9638785.1"/>
    </source>
</evidence>